<sequence>MRTSTAAFMAGITAGSILIGGLTLYLGASMSDTATAESAGTSESFVMSGITSDVTREPAPTAPADPSMAPAPVAPPIPVALDPMSAAYNPFLEPSDPAYVTEAEMTTWYALQDVIRQCMTEQGLEFLDFDWRLNESPQPPRQEFAEREAWLQAMYGANRLNPSSDWRESGCSGYGLHITGDTVH</sequence>
<keyword evidence="1" id="KW-1133">Transmembrane helix</keyword>
<proteinExistence type="predicted"/>
<dbReference type="AlphaFoldDB" id="A0A3A5M9X2"/>
<reference evidence="2 3" key="1">
    <citation type="submission" date="2018-09" db="EMBL/GenBank/DDBJ databases">
        <title>Novel species of Cryobacterium.</title>
        <authorList>
            <person name="Liu Q."/>
            <person name="Xin Y.-H."/>
        </authorList>
    </citation>
    <scope>NUCLEOTIDE SEQUENCE [LARGE SCALE GENOMIC DNA]</scope>
    <source>
        <strain evidence="2 3">Hh39</strain>
    </source>
</reference>
<keyword evidence="1" id="KW-0472">Membrane</keyword>
<organism evidence="2 3">
    <name type="scientific">Cryobacterium melibiosiphilum</name>
    <dbReference type="NCBI Taxonomy" id="995039"/>
    <lineage>
        <taxon>Bacteria</taxon>
        <taxon>Bacillati</taxon>
        <taxon>Actinomycetota</taxon>
        <taxon>Actinomycetes</taxon>
        <taxon>Micrococcales</taxon>
        <taxon>Microbacteriaceae</taxon>
        <taxon>Cryobacterium</taxon>
    </lineage>
</organism>
<evidence type="ECO:0000313" key="3">
    <source>
        <dbReference type="Proteomes" id="UP000272015"/>
    </source>
</evidence>
<protein>
    <submittedName>
        <fullName evidence="2">Uncharacterized protein</fullName>
    </submittedName>
</protein>
<dbReference type="OrthoDB" id="5007610at2"/>
<evidence type="ECO:0000256" key="1">
    <source>
        <dbReference type="SAM" id="Phobius"/>
    </source>
</evidence>
<evidence type="ECO:0000313" key="2">
    <source>
        <dbReference type="EMBL" id="RJT85165.1"/>
    </source>
</evidence>
<feature type="transmembrane region" description="Helical" evidence="1">
    <location>
        <begin position="6"/>
        <end position="28"/>
    </location>
</feature>
<keyword evidence="1" id="KW-0812">Transmembrane</keyword>
<gene>
    <name evidence="2" type="ORF">D6T64_19710</name>
</gene>
<name>A0A3A5M9X2_9MICO</name>
<dbReference type="RefSeq" id="WP_119976386.1">
    <property type="nucleotide sequence ID" value="NZ_JBHSQA010000004.1"/>
</dbReference>
<comment type="caution">
    <text evidence="2">The sequence shown here is derived from an EMBL/GenBank/DDBJ whole genome shotgun (WGS) entry which is preliminary data.</text>
</comment>
<keyword evidence="3" id="KW-1185">Reference proteome</keyword>
<accession>A0A3A5M9X2</accession>
<dbReference type="Proteomes" id="UP000272015">
    <property type="component" value="Unassembled WGS sequence"/>
</dbReference>
<dbReference type="EMBL" id="QZVS01000096">
    <property type="protein sequence ID" value="RJT85165.1"/>
    <property type="molecule type" value="Genomic_DNA"/>
</dbReference>